<dbReference type="GO" id="GO:0036064">
    <property type="term" value="C:ciliary basal body"/>
    <property type="evidence" value="ECO:0007669"/>
    <property type="project" value="TreeGrafter"/>
</dbReference>
<protein>
    <submittedName>
        <fullName evidence="6">Uncharacterized protein</fullName>
    </submittedName>
</protein>
<dbReference type="Pfam" id="PF13181">
    <property type="entry name" value="TPR_8"/>
    <property type="match status" value="2"/>
</dbReference>
<organism evidence="6 7">
    <name type="scientific">Vitrella brassicaformis (strain CCMP3155)</name>
    <dbReference type="NCBI Taxonomy" id="1169540"/>
    <lineage>
        <taxon>Eukaryota</taxon>
        <taxon>Sar</taxon>
        <taxon>Alveolata</taxon>
        <taxon>Colpodellida</taxon>
        <taxon>Vitrellaceae</taxon>
        <taxon>Vitrella</taxon>
    </lineage>
</organism>
<dbReference type="Gene3D" id="1.25.40.10">
    <property type="entry name" value="Tetratricopeptide repeat domain"/>
    <property type="match status" value="3"/>
</dbReference>
<keyword evidence="2 4" id="KW-0802">TPR repeat</keyword>
<evidence type="ECO:0000256" key="4">
    <source>
        <dbReference type="PROSITE-ProRule" id="PRU00339"/>
    </source>
</evidence>
<dbReference type="InterPro" id="IPR019734">
    <property type="entry name" value="TPR_rpt"/>
</dbReference>
<dbReference type="OMA" id="YCEVAWH"/>
<evidence type="ECO:0000256" key="3">
    <source>
        <dbReference type="ARBA" id="ARBA00023778"/>
    </source>
</evidence>
<feature type="repeat" description="TPR" evidence="4">
    <location>
        <begin position="197"/>
        <end position="230"/>
    </location>
</feature>
<dbReference type="PROSITE" id="PS50005">
    <property type="entry name" value="TPR"/>
    <property type="match status" value="5"/>
</dbReference>
<feature type="compositionally biased region" description="Low complexity" evidence="5">
    <location>
        <begin position="430"/>
        <end position="446"/>
    </location>
</feature>
<feature type="repeat" description="TPR" evidence="4">
    <location>
        <begin position="265"/>
        <end position="298"/>
    </location>
</feature>
<dbReference type="EMBL" id="CDMY01000255">
    <property type="protein sequence ID" value="CEL97655.1"/>
    <property type="molecule type" value="Genomic_DNA"/>
</dbReference>
<dbReference type="GO" id="GO:0060271">
    <property type="term" value="P:cilium assembly"/>
    <property type="evidence" value="ECO:0007669"/>
    <property type="project" value="TreeGrafter"/>
</dbReference>
<dbReference type="OrthoDB" id="309339at2759"/>
<evidence type="ECO:0000256" key="1">
    <source>
        <dbReference type="ARBA" id="ARBA00022737"/>
    </source>
</evidence>
<evidence type="ECO:0000313" key="6">
    <source>
        <dbReference type="EMBL" id="CEL97655.1"/>
    </source>
</evidence>
<dbReference type="PhylomeDB" id="A0A0G4EJP9"/>
<dbReference type="SUPFAM" id="SSF48452">
    <property type="entry name" value="TPR-like"/>
    <property type="match status" value="1"/>
</dbReference>
<dbReference type="GO" id="GO:0061512">
    <property type="term" value="P:protein localization to cilium"/>
    <property type="evidence" value="ECO:0007669"/>
    <property type="project" value="TreeGrafter"/>
</dbReference>
<evidence type="ECO:0000256" key="2">
    <source>
        <dbReference type="ARBA" id="ARBA00022803"/>
    </source>
</evidence>
<dbReference type="Pfam" id="PF13431">
    <property type="entry name" value="TPR_17"/>
    <property type="match status" value="1"/>
</dbReference>
<dbReference type="Proteomes" id="UP000041254">
    <property type="component" value="Unassembled WGS sequence"/>
</dbReference>
<dbReference type="SMART" id="SM00028">
    <property type="entry name" value="TPR"/>
    <property type="match status" value="7"/>
</dbReference>
<dbReference type="AlphaFoldDB" id="A0A0G4EJP9"/>
<evidence type="ECO:0000256" key="5">
    <source>
        <dbReference type="SAM" id="MobiDB-lite"/>
    </source>
</evidence>
<dbReference type="InParanoid" id="A0A0G4EJP9"/>
<dbReference type="Pfam" id="PF13432">
    <property type="entry name" value="TPR_16"/>
    <property type="match status" value="1"/>
</dbReference>
<feature type="repeat" description="TPR" evidence="4">
    <location>
        <begin position="163"/>
        <end position="196"/>
    </location>
</feature>
<feature type="region of interest" description="Disordered" evidence="5">
    <location>
        <begin position="416"/>
        <end position="452"/>
    </location>
</feature>
<dbReference type="VEuPathDB" id="CryptoDB:Vbra_12240"/>
<feature type="repeat" description="TPR" evidence="4">
    <location>
        <begin position="333"/>
        <end position="366"/>
    </location>
</feature>
<reference evidence="6 7" key="1">
    <citation type="submission" date="2014-11" db="EMBL/GenBank/DDBJ databases">
        <authorList>
            <person name="Zhu J."/>
            <person name="Qi W."/>
            <person name="Song R."/>
        </authorList>
    </citation>
    <scope>NUCLEOTIDE SEQUENCE [LARGE SCALE GENOMIC DNA]</scope>
</reference>
<dbReference type="InterPro" id="IPR011990">
    <property type="entry name" value="TPR-like_helical_dom_sf"/>
</dbReference>
<sequence length="452" mass="50152">MTEEGRSPPVAAIARRDSRTSRPSLLRERLNWLIYALYVRHDFADSLRVIEEVLKESRGLCEYAIFVKGLNKRLEGRVHESLSLFQAAACLNPQALNNLKQVAKSLYLLGRHRAALDVYEEAQRIEPEDWATWHHKGLCHVHLRQYNEAVVCFENANSIHRHDATFHQLGRVHALRDDFRSAIDVYSEALEFNPDSADLLAVLGIYYLRLGDTAKAFEHLGNALTIDPRKEKAILAAGSIIQDHGDTDVALRKYRVAAQQTPHSAQLWSNVGMCFFHKEKFVAAAACLKRALYLDPFEWIIAHNLGLVHLRTGQYASAFHYLSASINIKPDFPPSYHYLAIALSKLDDFANACHAFDKALEHGPDLATLLNYAITLHRHGATVEAKQKLSAFDAAWGALDSGIRASETGLEEQRSALHGSLYGVEPPSVPHAAPSAAVPPSAGDADPPSPGL</sequence>
<name>A0A0G4EJP9_VITBC</name>
<dbReference type="PANTHER" id="PTHR44186:SF1">
    <property type="entry name" value="BARDET-BIEDL SYNDROME 4 PROTEIN"/>
    <property type="match status" value="1"/>
</dbReference>
<feature type="repeat" description="TPR" evidence="4">
    <location>
        <begin position="299"/>
        <end position="332"/>
    </location>
</feature>
<dbReference type="PANTHER" id="PTHR44186">
    <property type="match status" value="1"/>
</dbReference>
<keyword evidence="7" id="KW-1185">Reference proteome</keyword>
<comment type="similarity">
    <text evidence="3">Belongs to the BBS4 family.</text>
</comment>
<keyword evidence="1" id="KW-0677">Repeat</keyword>
<evidence type="ECO:0000313" key="7">
    <source>
        <dbReference type="Proteomes" id="UP000041254"/>
    </source>
</evidence>
<gene>
    <name evidence="6" type="ORF">Vbra_12240</name>
</gene>
<accession>A0A0G4EJP9</accession>
<proteinExistence type="inferred from homology"/>
<dbReference type="STRING" id="1169540.A0A0G4EJP9"/>